<evidence type="ECO:0008006" key="4">
    <source>
        <dbReference type="Google" id="ProtNLM"/>
    </source>
</evidence>
<organism evidence="2 3">
    <name type="scientific">Dyella nitratireducens</name>
    <dbReference type="NCBI Taxonomy" id="1849580"/>
    <lineage>
        <taxon>Bacteria</taxon>
        <taxon>Pseudomonadati</taxon>
        <taxon>Pseudomonadota</taxon>
        <taxon>Gammaproteobacteria</taxon>
        <taxon>Lysobacterales</taxon>
        <taxon>Rhodanobacteraceae</taxon>
        <taxon>Dyella</taxon>
    </lineage>
</organism>
<evidence type="ECO:0000313" key="2">
    <source>
        <dbReference type="EMBL" id="GGA41663.1"/>
    </source>
</evidence>
<dbReference type="EMBL" id="BMJA01000003">
    <property type="protein sequence ID" value="GGA41663.1"/>
    <property type="molecule type" value="Genomic_DNA"/>
</dbReference>
<keyword evidence="3" id="KW-1185">Reference proteome</keyword>
<evidence type="ECO:0000313" key="3">
    <source>
        <dbReference type="Proteomes" id="UP000620046"/>
    </source>
</evidence>
<dbReference type="Gene3D" id="2.120.10.10">
    <property type="match status" value="2"/>
</dbReference>
<dbReference type="RefSeq" id="WP_188795890.1">
    <property type="nucleotide sequence ID" value="NZ_BMJA01000003.1"/>
</dbReference>
<dbReference type="Proteomes" id="UP000620046">
    <property type="component" value="Unassembled WGS sequence"/>
</dbReference>
<dbReference type="SUPFAM" id="SSF50939">
    <property type="entry name" value="Sialidases"/>
    <property type="match status" value="1"/>
</dbReference>
<keyword evidence="1" id="KW-0732">Signal</keyword>
<dbReference type="InterPro" id="IPR036278">
    <property type="entry name" value="Sialidase_sf"/>
</dbReference>
<accession>A0ABQ1GDJ7</accession>
<sequence length="467" mass="50645">MAFFVKPGRLVLGIVCLVAALVPISLFAADTVAEPMVPQATVTTLTKPGFFTEPGIAISPLDPDKVTAIYQDNVHIAFSNNAGANWTDVPKVAPPEWRVSGDVSITYDNHGHAIASYMAFNKLGTEDYWAHNAPAGGLYIRRSLDGGKTWESQARTVIEHVGDHPPPLWEDKPFIVADQSRGPHAGNLYIGWTRWTLTGSEILLSRSTDDGVSWSAPMEIDAHPGLPRDATGANEGFWGVVGPDSAFYAVWADASHIAFTLSKDGGRSFSKARDIIPTAPIMYGITDLDRANGFPQLAIDPRVTADAPLGRLYVAWADYRNGDVDVFLATSVDGGDHWTPAIRVNNDPLHNGADHFFPALAVDPVTGDVYVSFYDRRADPRNQAAIVTLARSTDHGNTFVNYAWTKQPFTMGNVFMGDYSGLAARDGHVYGIWTEHVEASPATGKSETAQQHRANNTVVNVGMATFH</sequence>
<protein>
    <recommendedName>
        <fullName evidence="4">Exo-alpha-sialidase</fullName>
    </recommendedName>
</protein>
<evidence type="ECO:0000256" key="1">
    <source>
        <dbReference type="SAM" id="SignalP"/>
    </source>
</evidence>
<feature type="signal peptide" evidence="1">
    <location>
        <begin position="1"/>
        <end position="28"/>
    </location>
</feature>
<reference evidence="3" key="1">
    <citation type="journal article" date="2019" name="Int. J. Syst. Evol. Microbiol.">
        <title>The Global Catalogue of Microorganisms (GCM) 10K type strain sequencing project: providing services to taxonomists for standard genome sequencing and annotation.</title>
        <authorList>
            <consortium name="The Broad Institute Genomics Platform"/>
            <consortium name="The Broad Institute Genome Sequencing Center for Infectious Disease"/>
            <person name="Wu L."/>
            <person name="Ma J."/>
        </authorList>
    </citation>
    <scope>NUCLEOTIDE SEQUENCE [LARGE SCALE GENOMIC DNA]</scope>
    <source>
        <strain evidence="3">CGMCC 1.15439</strain>
    </source>
</reference>
<proteinExistence type="predicted"/>
<comment type="caution">
    <text evidence="2">The sequence shown here is derived from an EMBL/GenBank/DDBJ whole genome shotgun (WGS) entry which is preliminary data.</text>
</comment>
<gene>
    <name evidence="2" type="ORF">GCM10010981_33340</name>
</gene>
<dbReference type="CDD" id="cd15482">
    <property type="entry name" value="Sialidase_non-viral"/>
    <property type="match status" value="1"/>
</dbReference>
<name>A0ABQ1GDJ7_9GAMM</name>
<feature type="chain" id="PRO_5047520248" description="Exo-alpha-sialidase" evidence="1">
    <location>
        <begin position="29"/>
        <end position="467"/>
    </location>
</feature>